<dbReference type="SUPFAM" id="SSF47095">
    <property type="entry name" value="HMG-box"/>
    <property type="match status" value="1"/>
</dbReference>
<protein>
    <recommendedName>
        <fullName evidence="5">HMG box domain-containing protein</fullName>
    </recommendedName>
</protein>
<keyword evidence="7" id="KW-1185">Reference proteome</keyword>
<dbReference type="GO" id="GO:0000978">
    <property type="term" value="F:RNA polymerase II cis-regulatory region sequence-specific DNA binding"/>
    <property type="evidence" value="ECO:0007669"/>
    <property type="project" value="TreeGrafter"/>
</dbReference>
<evidence type="ECO:0000259" key="5">
    <source>
        <dbReference type="PROSITE" id="PS50118"/>
    </source>
</evidence>
<reference evidence="6 7" key="1">
    <citation type="submission" date="2018-12" db="EMBL/GenBank/DDBJ databases">
        <title>Draft genome sequence of Xylaria grammica IHI A82.</title>
        <authorList>
            <person name="Buettner E."/>
            <person name="Kellner H."/>
        </authorList>
    </citation>
    <scope>NUCLEOTIDE SEQUENCE [LARGE SCALE GENOMIC DNA]</scope>
    <source>
        <strain evidence="6 7">IHI A82</strain>
    </source>
</reference>
<feature type="compositionally biased region" description="Basic and acidic residues" evidence="4">
    <location>
        <begin position="246"/>
        <end position="255"/>
    </location>
</feature>
<dbReference type="PROSITE" id="PS50118">
    <property type="entry name" value="HMG_BOX_2"/>
    <property type="match status" value="1"/>
</dbReference>
<dbReference type="STRING" id="363999.A0A439DBY4"/>
<comment type="caution">
    <text evidence="6">The sequence shown here is derived from an EMBL/GenBank/DDBJ whole genome shotgun (WGS) entry which is preliminary data.</text>
</comment>
<feature type="compositionally biased region" description="Basic and acidic residues" evidence="4">
    <location>
        <begin position="154"/>
        <end position="167"/>
    </location>
</feature>
<dbReference type="GO" id="GO:0001228">
    <property type="term" value="F:DNA-binding transcription activator activity, RNA polymerase II-specific"/>
    <property type="evidence" value="ECO:0007669"/>
    <property type="project" value="TreeGrafter"/>
</dbReference>
<dbReference type="Gene3D" id="1.10.30.10">
    <property type="entry name" value="High mobility group box domain"/>
    <property type="match status" value="1"/>
</dbReference>
<feature type="DNA-binding region" description="HMG box" evidence="3">
    <location>
        <begin position="167"/>
        <end position="235"/>
    </location>
</feature>
<keyword evidence="1 3" id="KW-0238">DNA-binding</keyword>
<accession>A0A439DBY4</accession>
<feature type="domain" description="HMG box" evidence="5">
    <location>
        <begin position="167"/>
        <end position="235"/>
    </location>
</feature>
<evidence type="ECO:0000256" key="1">
    <source>
        <dbReference type="ARBA" id="ARBA00023125"/>
    </source>
</evidence>
<evidence type="ECO:0000256" key="4">
    <source>
        <dbReference type="SAM" id="MobiDB-lite"/>
    </source>
</evidence>
<dbReference type="EMBL" id="RYZI01000067">
    <property type="protein sequence ID" value="RWA11878.1"/>
    <property type="molecule type" value="Genomic_DNA"/>
</dbReference>
<dbReference type="SMART" id="SM00398">
    <property type="entry name" value="HMG"/>
    <property type="match status" value="1"/>
</dbReference>
<organism evidence="6 7">
    <name type="scientific">Xylaria grammica</name>
    <dbReference type="NCBI Taxonomy" id="363999"/>
    <lineage>
        <taxon>Eukaryota</taxon>
        <taxon>Fungi</taxon>
        <taxon>Dikarya</taxon>
        <taxon>Ascomycota</taxon>
        <taxon>Pezizomycotina</taxon>
        <taxon>Sordariomycetes</taxon>
        <taxon>Xylariomycetidae</taxon>
        <taxon>Xylariales</taxon>
        <taxon>Xylariaceae</taxon>
        <taxon>Xylaria</taxon>
    </lineage>
</organism>
<evidence type="ECO:0000256" key="3">
    <source>
        <dbReference type="PROSITE-ProRule" id="PRU00267"/>
    </source>
</evidence>
<dbReference type="Proteomes" id="UP000286045">
    <property type="component" value="Unassembled WGS sequence"/>
</dbReference>
<dbReference type="InterPro" id="IPR036910">
    <property type="entry name" value="HMG_box_dom_sf"/>
</dbReference>
<evidence type="ECO:0000313" key="7">
    <source>
        <dbReference type="Proteomes" id="UP000286045"/>
    </source>
</evidence>
<keyword evidence="2" id="KW-0804">Transcription</keyword>
<proteinExistence type="predicted"/>
<keyword evidence="3" id="KW-0539">Nucleus</keyword>
<dbReference type="PANTHER" id="PTHR10270">
    <property type="entry name" value="SOX TRANSCRIPTION FACTOR"/>
    <property type="match status" value="1"/>
</dbReference>
<dbReference type="CDD" id="cd01389">
    <property type="entry name" value="HMG-box_ROX1-like"/>
    <property type="match status" value="1"/>
</dbReference>
<feature type="region of interest" description="Disordered" evidence="4">
    <location>
        <begin position="132"/>
        <end position="173"/>
    </location>
</feature>
<dbReference type="InterPro" id="IPR009071">
    <property type="entry name" value="HMG_box_dom"/>
</dbReference>
<name>A0A439DBY4_9PEZI</name>
<dbReference type="Pfam" id="PF00505">
    <property type="entry name" value="HMG_box"/>
    <property type="match status" value="1"/>
</dbReference>
<evidence type="ECO:0000313" key="6">
    <source>
        <dbReference type="EMBL" id="RWA11878.1"/>
    </source>
</evidence>
<dbReference type="PANTHER" id="PTHR10270:SF161">
    <property type="entry name" value="SEX-DETERMINING REGION Y PROTEIN"/>
    <property type="match status" value="1"/>
</dbReference>
<dbReference type="GO" id="GO:0005634">
    <property type="term" value="C:nucleus"/>
    <property type="evidence" value="ECO:0007669"/>
    <property type="project" value="UniProtKB-UniRule"/>
</dbReference>
<dbReference type="InterPro" id="IPR050140">
    <property type="entry name" value="SRY-related_HMG-box_TF-like"/>
</dbReference>
<feature type="compositionally biased region" description="Basic and acidic residues" evidence="4">
    <location>
        <begin position="228"/>
        <end position="238"/>
    </location>
</feature>
<sequence length="437" mass="48442">MASNTEFRSVELALLWAEASVQLNGFVKTIKLTGRNFGMLGPDGEAYFGRESAGSRTNIKIYSTLLTTNTEFVGDFSNPSRVYLGNPTDIEQETNGIIDQFPGSRIRYVRPGARGSLIHKNAGYHLETAVQTPTMNNPMGPIGSPEGQSASTSSHDDKSQTTKEEGVKQPPNAFFRFRASYSKMLRQKDPNMHQSAISASAKEAWKNMPKAEKQKLLDEAQADLDEFKKLHPNHFKDRAVKRKNNVHGEDQDQPKRQKASQRLPIKNPQQEMAYQDPVYQMALIQPLQSIGDGNVTQAPNNNNIINSLDNNIIQAPNNNVIQTLDNEAVQAPNNNIAQSLDDNTVKAPSDNVAQLQYEQLDGAGNVNATPIGGDEPSFGQENEKAPAPVEDPSFVPDGVTKDFSFEDLLNFDCNFECNFEDDFEYNFTGENNYDGTK</sequence>
<feature type="region of interest" description="Disordered" evidence="4">
    <location>
        <begin position="187"/>
        <end position="210"/>
    </location>
</feature>
<dbReference type="GO" id="GO:0030154">
    <property type="term" value="P:cell differentiation"/>
    <property type="evidence" value="ECO:0007669"/>
    <property type="project" value="TreeGrafter"/>
</dbReference>
<gene>
    <name evidence="6" type="ORF">EKO27_g3226</name>
</gene>
<feature type="region of interest" description="Disordered" evidence="4">
    <location>
        <begin position="228"/>
        <end position="267"/>
    </location>
</feature>
<feature type="region of interest" description="Disordered" evidence="4">
    <location>
        <begin position="363"/>
        <end position="395"/>
    </location>
</feature>
<evidence type="ECO:0000256" key="2">
    <source>
        <dbReference type="ARBA" id="ARBA00023163"/>
    </source>
</evidence>
<dbReference type="AlphaFoldDB" id="A0A439DBY4"/>